<dbReference type="PANTHER" id="PTHR34310">
    <property type="entry name" value="DUF427 DOMAIN PROTEIN (AFU_ORTHOLOGUE AFUA_3G02220)"/>
    <property type="match status" value="1"/>
</dbReference>
<dbReference type="PANTHER" id="PTHR34310:SF5">
    <property type="entry name" value="DUF427 DOMAIN PROTEIN (AFU_ORTHOLOGUE AFUA_3G02220)"/>
    <property type="match status" value="1"/>
</dbReference>
<dbReference type="AlphaFoldDB" id="G2LDN3"/>
<organism evidence="2 3">
    <name type="scientific">Chloracidobacterium thermophilum (strain B)</name>
    <dbReference type="NCBI Taxonomy" id="981222"/>
    <lineage>
        <taxon>Bacteria</taxon>
        <taxon>Pseudomonadati</taxon>
        <taxon>Acidobacteriota</taxon>
        <taxon>Terriglobia</taxon>
        <taxon>Terriglobales</taxon>
        <taxon>Acidobacteriaceae</taxon>
        <taxon>Chloracidobacterium</taxon>
    </lineage>
</organism>
<dbReference type="Pfam" id="PF04248">
    <property type="entry name" value="NTP_transf_9"/>
    <property type="match status" value="1"/>
</dbReference>
<dbReference type="HOGENOM" id="CLU_146560_0_0_0"/>
<sequence>MSGKSRYDAERNQRQNAFKCYYHDVLRPADGRSRNRRFSQWCQNMRVTIKERATGTVLATTDDPNQVLAFEGNWYFAPAAVNQDVLKVTANTYTCGYKGTCNWVNFDDGAHATPQVAWVYPSPKPGYEQIAGRYGFYAGDRLTTVEERA</sequence>
<dbReference type="STRING" id="981222.Cabther_A2153"/>
<evidence type="ECO:0000259" key="1">
    <source>
        <dbReference type="Pfam" id="PF04248"/>
    </source>
</evidence>
<dbReference type="Proteomes" id="UP000006791">
    <property type="component" value="Chromosome 1"/>
</dbReference>
<dbReference type="KEGG" id="ctm:Cabther_A2153"/>
<reference evidence="2 3" key="1">
    <citation type="journal article" date="2012" name="Environ. Microbiol.">
        <title>Complete genome of Candidatus Chloracidobacterium thermophilum, a chlorophyll-based photoheterotroph belonging to the phylum Acidobacteria.</title>
        <authorList>
            <person name="Garcia Costas A.M."/>
            <person name="Liu Z."/>
            <person name="Tomsho L.P."/>
            <person name="Schuster S.C."/>
            <person name="Ward D.M."/>
            <person name="Bryant D.A."/>
        </authorList>
    </citation>
    <scope>NUCLEOTIDE SEQUENCE [LARGE SCALE GENOMIC DNA]</scope>
    <source>
        <strain evidence="2 3">B</strain>
    </source>
</reference>
<gene>
    <name evidence="2" type="ordered locus">Cabther_A2153</name>
</gene>
<dbReference type="Gene3D" id="2.170.150.40">
    <property type="entry name" value="Domain of unknown function (DUF427)"/>
    <property type="match status" value="1"/>
</dbReference>
<dbReference type="InterPro" id="IPR038694">
    <property type="entry name" value="DUF427_sf"/>
</dbReference>
<keyword evidence="3" id="KW-1185">Reference proteome</keyword>
<dbReference type="InterPro" id="IPR007361">
    <property type="entry name" value="DUF427"/>
</dbReference>
<evidence type="ECO:0000313" key="2">
    <source>
        <dbReference type="EMBL" id="AEP12891.1"/>
    </source>
</evidence>
<evidence type="ECO:0000313" key="3">
    <source>
        <dbReference type="Proteomes" id="UP000006791"/>
    </source>
</evidence>
<dbReference type="OrthoDB" id="285364at2"/>
<name>G2LDN3_CHLTF</name>
<accession>G2LDN3</accession>
<feature type="domain" description="DUF427" evidence="1">
    <location>
        <begin position="52"/>
        <end position="138"/>
    </location>
</feature>
<dbReference type="EMBL" id="CP002514">
    <property type="protein sequence ID" value="AEP12891.1"/>
    <property type="molecule type" value="Genomic_DNA"/>
</dbReference>
<protein>
    <submittedName>
        <fullName evidence="2">Uncharacterized protein conserved in bacteria</fullName>
    </submittedName>
</protein>
<proteinExistence type="predicted"/>